<dbReference type="InterPro" id="IPR004780">
    <property type="entry name" value="SRP"/>
</dbReference>
<dbReference type="PANTHER" id="PTHR11564">
    <property type="entry name" value="SIGNAL RECOGNITION PARTICLE 54K PROTEIN SRP54"/>
    <property type="match status" value="1"/>
</dbReference>
<gene>
    <name evidence="9 11" type="primary">ffh</name>
    <name evidence="11" type="ORF">BGE01nite_13280</name>
</gene>
<sequence>MFSLLQEKLEDAFRKLRGTAKISESNIADAMKDIRMALLEADVDFTVTKDLIKAVTETAQGEDVLRTVNPGQMIVKIFHDELVKLLGGGATELDLSPPQRILMVGLNGAGKTTTSAKLASWLKKQGKRPLLIALDLYRPAAITQLQVLGQQLGVPVCVPPAGETDPVKATRAALKWLDEQGGGVAIFDTAGRQEVDDELLTQLKQVRDLVQPSETLLVADAATGQQAVAVASKFNETVTLSGLVMTKLDGDARGGALLSMRQVTGCPVKFIGVGEKVEQLEVFHPDRMAQRILGMGDIVTLVEKAAEEIDEKQAMSMMRRFEENKFDFTDFLNQLKFMKRLGPLEGILGMLPGMGALKNMPGVDDKRLKHTEAIILSMTPKERSKPEILNGSRRKRIANGSGRPVVEVNQLVQQFEMMKKLMGNKGMLSQLAGGMMGGGGGAPGGGGGGKGLLGGLANMMGGGGKMPPMPPGMFPGGMGGLKPNKMGKFGKRPKLGG</sequence>
<organism evidence="11 12">
    <name type="scientific">Brevifollis gellanilyticus</name>
    <dbReference type="NCBI Taxonomy" id="748831"/>
    <lineage>
        <taxon>Bacteria</taxon>
        <taxon>Pseudomonadati</taxon>
        <taxon>Verrucomicrobiota</taxon>
        <taxon>Verrucomicrobiia</taxon>
        <taxon>Verrucomicrobiales</taxon>
        <taxon>Verrucomicrobiaceae</taxon>
    </lineage>
</organism>
<dbReference type="GO" id="GO:0005525">
    <property type="term" value="F:GTP binding"/>
    <property type="evidence" value="ECO:0007669"/>
    <property type="project" value="UniProtKB-UniRule"/>
</dbReference>
<comment type="subunit">
    <text evidence="9">Part of the signal recognition particle protein translocation system, which is composed of SRP and FtsY.</text>
</comment>
<evidence type="ECO:0000256" key="6">
    <source>
        <dbReference type="ARBA" id="ARBA00023135"/>
    </source>
</evidence>
<evidence type="ECO:0000256" key="3">
    <source>
        <dbReference type="ARBA" id="ARBA00022801"/>
    </source>
</evidence>
<accession>A0A512M5M5</accession>
<dbReference type="Gene3D" id="1.20.120.140">
    <property type="entry name" value="Signal recognition particle SRP54, nucleotide-binding domain"/>
    <property type="match status" value="1"/>
</dbReference>
<dbReference type="InterPro" id="IPR000897">
    <property type="entry name" value="SRP54_GTPase_dom"/>
</dbReference>
<dbReference type="AlphaFoldDB" id="A0A512M5M5"/>
<dbReference type="Pfam" id="PF00448">
    <property type="entry name" value="SRP54"/>
    <property type="match status" value="1"/>
</dbReference>
<feature type="binding site" evidence="9">
    <location>
        <begin position="246"/>
        <end position="249"/>
    </location>
    <ligand>
        <name>GTP</name>
        <dbReference type="ChEBI" id="CHEBI:37565"/>
    </ligand>
</feature>
<dbReference type="HAMAP" id="MF_00306">
    <property type="entry name" value="SRP54"/>
    <property type="match status" value="1"/>
</dbReference>
<keyword evidence="12" id="KW-1185">Reference proteome</keyword>
<keyword evidence="5 9" id="KW-0342">GTP-binding</keyword>
<dbReference type="SUPFAM" id="SSF47446">
    <property type="entry name" value="Signal peptide-binding domain"/>
    <property type="match status" value="1"/>
</dbReference>
<dbReference type="EC" id="3.6.5.4" evidence="9"/>
<evidence type="ECO:0000256" key="5">
    <source>
        <dbReference type="ARBA" id="ARBA00023134"/>
    </source>
</evidence>
<keyword evidence="2 9" id="KW-0547">Nucleotide-binding</keyword>
<dbReference type="Gene3D" id="1.10.260.30">
    <property type="entry name" value="Signal recognition particle, SRP54 subunit, M-domain"/>
    <property type="match status" value="1"/>
</dbReference>
<proteinExistence type="inferred from homology"/>
<dbReference type="InterPro" id="IPR003593">
    <property type="entry name" value="AAA+_ATPase"/>
</dbReference>
<dbReference type="GO" id="GO:0006614">
    <property type="term" value="P:SRP-dependent cotranslational protein targeting to membrane"/>
    <property type="evidence" value="ECO:0007669"/>
    <property type="project" value="InterPro"/>
</dbReference>
<reference evidence="11 12" key="1">
    <citation type="submission" date="2019-07" db="EMBL/GenBank/DDBJ databases">
        <title>Whole genome shotgun sequence of Brevifollis gellanilyticus NBRC 108608.</title>
        <authorList>
            <person name="Hosoyama A."/>
            <person name="Uohara A."/>
            <person name="Ohji S."/>
            <person name="Ichikawa N."/>
        </authorList>
    </citation>
    <scope>NUCLEOTIDE SEQUENCE [LARGE SCALE GENOMIC DNA]</scope>
    <source>
        <strain evidence="11 12">NBRC 108608</strain>
    </source>
</reference>
<dbReference type="PROSITE" id="PS00300">
    <property type="entry name" value="SRP54"/>
    <property type="match status" value="1"/>
</dbReference>
<evidence type="ECO:0000256" key="4">
    <source>
        <dbReference type="ARBA" id="ARBA00022884"/>
    </source>
</evidence>
<dbReference type="SMART" id="SM00962">
    <property type="entry name" value="SRP54"/>
    <property type="match status" value="1"/>
</dbReference>
<keyword evidence="4 9" id="KW-0694">RNA-binding</keyword>
<feature type="binding site" evidence="9">
    <location>
        <begin position="188"/>
        <end position="192"/>
    </location>
    <ligand>
        <name>GTP</name>
        <dbReference type="ChEBI" id="CHEBI:37565"/>
    </ligand>
</feature>
<dbReference type="PANTHER" id="PTHR11564:SF5">
    <property type="entry name" value="SIGNAL RECOGNITION PARTICLE SUBUNIT SRP54"/>
    <property type="match status" value="1"/>
</dbReference>
<name>A0A512M5M5_9BACT</name>
<dbReference type="NCBIfam" id="TIGR00959">
    <property type="entry name" value="ffh"/>
    <property type="match status" value="1"/>
</dbReference>
<dbReference type="InterPro" id="IPR027417">
    <property type="entry name" value="P-loop_NTPase"/>
</dbReference>
<comment type="domain">
    <text evidence="9">Composed of three domains: the N-terminal N domain, which is responsible for interactions with the ribosome, the central G domain, which binds GTP, and the C-terminal M domain, which binds the RNA and the signal sequence of the RNC.</text>
</comment>
<dbReference type="InterPro" id="IPR042101">
    <property type="entry name" value="SRP54_N_sf"/>
</dbReference>
<dbReference type="Pfam" id="PF02978">
    <property type="entry name" value="SRP_SPB"/>
    <property type="match status" value="1"/>
</dbReference>
<dbReference type="CDD" id="cd18539">
    <property type="entry name" value="SRP_G"/>
    <property type="match status" value="1"/>
</dbReference>
<feature type="binding site" evidence="9">
    <location>
        <begin position="105"/>
        <end position="112"/>
    </location>
    <ligand>
        <name>GTP</name>
        <dbReference type="ChEBI" id="CHEBI:37565"/>
    </ligand>
</feature>
<keyword evidence="6 9" id="KW-0733">Signal recognition particle</keyword>
<evidence type="ECO:0000313" key="11">
    <source>
        <dbReference type="EMBL" id="GEP42037.1"/>
    </source>
</evidence>
<dbReference type="InterPro" id="IPR022941">
    <property type="entry name" value="SRP54"/>
</dbReference>
<evidence type="ECO:0000259" key="10">
    <source>
        <dbReference type="PROSITE" id="PS00300"/>
    </source>
</evidence>
<protein>
    <recommendedName>
        <fullName evidence="9">Signal recognition particle protein</fullName>
        <ecNumber evidence="9">3.6.5.4</ecNumber>
    </recommendedName>
    <alternativeName>
        <fullName evidence="9">Fifty-four homolog</fullName>
    </alternativeName>
</protein>
<dbReference type="RefSeq" id="WP_146849642.1">
    <property type="nucleotide sequence ID" value="NZ_BKAG01000007.1"/>
</dbReference>
<dbReference type="InterPro" id="IPR036891">
    <property type="entry name" value="Signal_recog_part_SRP54_M_sf"/>
</dbReference>
<dbReference type="SUPFAM" id="SSF52540">
    <property type="entry name" value="P-loop containing nucleoside triphosphate hydrolases"/>
    <property type="match status" value="1"/>
</dbReference>
<dbReference type="InterPro" id="IPR013822">
    <property type="entry name" value="Signal_recog_particl_SRP54_hlx"/>
</dbReference>
<evidence type="ECO:0000256" key="2">
    <source>
        <dbReference type="ARBA" id="ARBA00022741"/>
    </source>
</evidence>
<comment type="caution">
    <text evidence="11">The sequence shown here is derived from an EMBL/GenBank/DDBJ whole genome shotgun (WGS) entry which is preliminary data.</text>
</comment>
<dbReference type="Gene3D" id="3.40.50.300">
    <property type="entry name" value="P-loop containing nucleotide triphosphate hydrolases"/>
    <property type="match status" value="1"/>
</dbReference>
<comment type="subcellular location">
    <subcellularLocation>
        <location evidence="9">Cytoplasm</location>
    </subcellularLocation>
    <text evidence="9">The SRP-RNC complex is targeted to the cytoplasmic membrane.</text>
</comment>
<evidence type="ECO:0000256" key="1">
    <source>
        <dbReference type="ARBA" id="ARBA00005450"/>
    </source>
</evidence>
<dbReference type="SMART" id="SM00963">
    <property type="entry name" value="SRP54_N"/>
    <property type="match status" value="1"/>
</dbReference>
<comment type="catalytic activity">
    <reaction evidence="8 9">
        <text>GTP + H2O = GDP + phosphate + H(+)</text>
        <dbReference type="Rhea" id="RHEA:19669"/>
        <dbReference type="ChEBI" id="CHEBI:15377"/>
        <dbReference type="ChEBI" id="CHEBI:15378"/>
        <dbReference type="ChEBI" id="CHEBI:37565"/>
        <dbReference type="ChEBI" id="CHEBI:43474"/>
        <dbReference type="ChEBI" id="CHEBI:58189"/>
        <dbReference type="EC" id="3.6.5.4"/>
    </reaction>
</comment>
<dbReference type="GO" id="GO:0003924">
    <property type="term" value="F:GTPase activity"/>
    <property type="evidence" value="ECO:0007669"/>
    <property type="project" value="UniProtKB-UniRule"/>
</dbReference>
<comment type="similarity">
    <text evidence="1 9">Belongs to the GTP-binding SRP family. SRP54 subfamily.</text>
</comment>
<evidence type="ECO:0000256" key="8">
    <source>
        <dbReference type="ARBA" id="ARBA00048027"/>
    </source>
</evidence>
<keyword evidence="7 9" id="KW-0687">Ribonucleoprotein</keyword>
<dbReference type="OrthoDB" id="9804720at2"/>
<dbReference type="Proteomes" id="UP000321577">
    <property type="component" value="Unassembled WGS sequence"/>
</dbReference>
<evidence type="ECO:0000313" key="12">
    <source>
        <dbReference type="Proteomes" id="UP000321577"/>
    </source>
</evidence>
<evidence type="ECO:0000256" key="7">
    <source>
        <dbReference type="ARBA" id="ARBA00023274"/>
    </source>
</evidence>
<dbReference type="GO" id="GO:0048500">
    <property type="term" value="C:signal recognition particle"/>
    <property type="evidence" value="ECO:0007669"/>
    <property type="project" value="UniProtKB-UniRule"/>
</dbReference>
<dbReference type="InterPro" id="IPR004125">
    <property type="entry name" value="Signal_recog_particle_SRP54_M"/>
</dbReference>
<keyword evidence="3 9" id="KW-0378">Hydrolase</keyword>
<dbReference type="EMBL" id="BKAG01000007">
    <property type="protein sequence ID" value="GEP42037.1"/>
    <property type="molecule type" value="Genomic_DNA"/>
</dbReference>
<keyword evidence="9" id="KW-0963">Cytoplasm</keyword>
<feature type="domain" description="SRP54-type proteins GTP-binding" evidence="10">
    <location>
        <begin position="267"/>
        <end position="280"/>
    </location>
</feature>
<dbReference type="Pfam" id="PF02881">
    <property type="entry name" value="SRP54_N"/>
    <property type="match status" value="1"/>
</dbReference>
<dbReference type="GO" id="GO:0008312">
    <property type="term" value="F:7S RNA binding"/>
    <property type="evidence" value="ECO:0007669"/>
    <property type="project" value="InterPro"/>
</dbReference>
<evidence type="ECO:0000256" key="9">
    <source>
        <dbReference type="HAMAP-Rule" id="MF_00306"/>
    </source>
</evidence>
<comment type="function">
    <text evidence="9">Involved in targeting and insertion of nascent membrane proteins into the cytoplasmic membrane. Binds to the hydrophobic signal sequence of the ribosome-nascent chain (RNC) as it emerges from the ribosomes. The SRP-RNC complex is then targeted to the cytoplasmic membrane where it interacts with the SRP receptor FtsY.</text>
</comment>
<dbReference type="SMART" id="SM00382">
    <property type="entry name" value="AAA"/>
    <property type="match status" value="1"/>
</dbReference>